<gene>
    <name evidence="2" type="ORF">U1T56_09255</name>
</gene>
<dbReference type="Proteomes" id="UP001375743">
    <property type="component" value="Unassembled WGS sequence"/>
</dbReference>
<dbReference type="PANTHER" id="PTHR30005">
    <property type="entry name" value="EXOPOLYPHOSPHATASE"/>
    <property type="match status" value="1"/>
</dbReference>
<feature type="domain" description="Ppx/GppA phosphatase N-terminal" evidence="1">
    <location>
        <begin position="37"/>
        <end position="330"/>
    </location>
</feature>
<dbReference type="EMBL" id="JBBLZC010000007">
    <property type="protein sequence ID" value="MEK0083341.1"/>
    <property type="molecule type" value="Genomic_DNA"/>
</dbReference>
<proteinExistence type="predicted"/>
<organism evidence="2 3">
    <name type="scientific">Benzoatithermus flavus</name>
    <dbReference type="NCBI Taxonomy" id="3108223"/>
    <lineage>
        <taxon>Bacteria</taxon>
        <taxon>Pseudomonadati</taxon>
        <taxon>Pseudomonadota</taxon>
        <taxon>Alphaproteobacteria</taxon>
        <taxon>Geminicoccales</taxon>
        <taxon>Geminicoccaceae</taxon>
        <taxon>Benzoatithermus</taxon>
    </lineage>
</organism>
<dbReference type="Gene3D" id="3.30.420.150">
    <property type="entry name" value="Exopolyphosphatase. Domain 2"/>
    <property type="match status" value="1"/>
</dbReference>
<protein>
    <submittedName>
        <fullName evidence="2">Ppx/GppA phosphatase family protein</fullName>
    </submittedName>
</protein>
<evidence type="ECO:0000259" key="1">
    <source>
        <dbReference type="Pfam" id="PF02541"/>
    </source>
</evidence>
<dbReference type="SUPFAM" id="SSF53067">
    <property type="entry name" value="Actin-like ATPase domain"/>
    <property type="match status" value="2"/>
</dbReference>
<dbReference type="PANTHER" id="PTHR30005:SF0">
    <property type="entry name" value="RETROGRADE REGULATION PROTEIN 2"/>
    <property type="match status" value="1"/>
</dbReference>
<dbReference type="Pfam" id="PF02541">
    <property type="entry name" value="Ppx-GppA"/>
    <property type="match status" value="1"/>
</dbReference>
<accession>A0ABU8XR37</accession>
<dbReference type="InterPro" id="IPR003695">
    <property type="entry name" value="Ppx_GppA_N"/>
</dbReference>
<dbReference type="CDD" id="cd24054">
    <property type="entry name" value="ASKHA_NBD_AaPPX-GppA_MtPPX2-like"/>
    <property type="match status" value="1"/>
</dbReference>
<reference evidence="2 3" key="1">
    <citation type="submission" date="2024-01" db="EMBL/GenBank/DDBJ databases">
        <title>Multi-omics insights into the function and evolution of sodium benzoate biodegradation pathways in Benzoatithermus flavus gen. nov., sp. nov. from hot spring.</title>
        <authorList>
            <person name="Hu C.-J."/>
            <person name="Li W.-J."/>
        </authorList>
    </citation>
    <scope>NUCLEOTIDE SEQUENCE [LARGE SCALE GENOMIC DNA]</scope>
    <source>
        <strain evidence="2 3">SYSU G07066</strain>
    </source>
</reference>
<comment type="caution">
    <text evidence="2">The sequence shown here is derived from an EMBL/GenBank/DDBJ whole genome shotgun (WGS) entry which is preliminary data.</text>
</comment>
<dbReference type="Gene3D" id="3.30.420.40">
    <property type="match status" value="1"/>
</dbReference>
<keyword evidence="3" id="KW-1185">Reference proteome</keyword>
<dbReference type="InterPro" id="IPR050273">
    <property type="entry name" value="GppA/Ppx_hydrolase"/>
</dbReference>
<dbReference type="RefSeq" id="WP_418159184.1">
    <property type="nucleotide sequence ID" value="NZ_JBBLZC010000007.1"/>
</dbReference>
<dbReference type="InterPro" id="IPR043129">
    <property type="entry name" value="ATPase_NBD"/>
</dbReference>
<evidence type="ECO:0000313" key="3">
    <source>
        <dbReference type="Proteomes" id="UP001375743"/>
    </source>
</evidence>
<evidence type="ECO:0000313" key="2">
    <source>
        <dbReference type="EMBL" id="MEK0083341.1"/>
    </source>
</evidence>
<sequence>MLAPDRLGAILRGSEVPRPRGRLAALDLGTNNCRLLVAEPTAQGFKVVDSFSRIVRLGEGLASTNRLSERAMIRTIAALKVCRRIMDRHRVTRMRCVATEACRRARNGLDFIRRVWRVTGIELELLDQDEEARLAMLGCLPLVDPEADQLLMLDIGGGSTELLWLDRHEPLGAREPGYILSMPLGVVTLSESFGSRTSPEVYAGMVTAVLDHLARVQPPPVARASGVRRFQMLGTSGTVTTLAAVHLGLRRYDRRKVDGLSLPFAVIEAISRHLRALDDAERAAHPCIGSGRADLVVAGCAILEGVHRFWPFEQLRVADRGLREGILSALVGQSLRQALIPVDACA</sequence>
<name>A0ABU8XR37_9PROT</name>